<reference evidence="1 2" key="1">
    <citation type="submission" date="2016-04" db="EMBL/GenBank/DDBJ databases">
        <title>Genome analyses suggest a sexual origin of heterokaryosis in a supposedly ancient asexual fungus.</title>
        <authorList>
            <person name="Ropars J."/>
            <person name="Sedzielewska K."/>
            <person name="Noel J."/>
            <person name="Charron P."/>
            <person name="Farinelli L."/>
            <person name="Marton T."/>
            <person name="Kruger M."/>
            <person name="Pelin A."/>
            <person name="Brachmann A."/>
            <person name="Corradi N."/>
        </authorList>
    </citation>
    <scope>NUCLEOTIDE SEQUENCE [LARGE SCALE GENOMIC DNA]</scope>
    <source>
        <strain evidence="1 2">C2</strain>
    </source>
</reference>
<comment type="caution">
    <text evidence="1">The sequence shown here is derived from an EMBL/GenBank/DDBJ whole genome shotgun (WGS) entry which is preliminary data.</text>
</comment>
<organism evidence="1 2">
    <name type="scientific">Rhizophagus irregularis</name>
    <dbReference type="NCBI Taxonomy" id="588596"/>
    <lineage>
        <taxon>Eukaryota</taxon>
        <taxon>Fungi</taxon>
        <taxon>Fungi incertae sedis</taxon>
        <taxon>Mucoromycota</taxon>
        <taxon>Glomeromycotina</taxon>
        <taxon>Glomeromycetes</taxon>
        <taxon>Glomerales</taxon>
        <taxon>Glomeraceae</taxon>
        <taxon>Rhizophagus</taxon>
    </lineage>
</organism>
<dbReference type="EMBL" id="LLXL01002377">
    <property type="protein sequence ID" value="PKK60998.1"/>
    <property type="molecule type" value="Genomic_DNA"/>
</dbReference>
<dbReference type="Proteomes" id="UP000233469">
    <property type="component" value="Unassembled WGS sequence"/>
</dbReference>
<name>A0A2N1MH75_9GLOM</name>
<evidence type="ECO:0000313" key="2">
    <source>
        <dbReference type="Proteomes" id="UP000233469"/>
    </source>
</evidence>
<accession>A0A2N1MH75</accession>
<gene>
    <name evidence="1" type="ORF">RhiirC2_792475</name>
</gene>
<reference evidence="1 2" key="2">
    <citation type="submission" date="2017-10" db="EMBL/GenBank/DDBJ databases">
        <title>Extensive intraspecific genome diversity in a model arbuscular mycorrhizal fungus.</title>
        <authorList>
            <person name="Chen E.C.H."/>
            <person name="Morin E."/>
            <person name="Baudet D."/>
            <person name="Noel J."/>
            <person name="Ndikumana S."/>
            <person name="Charron P."/>
            <person name="St-Onge C."/>
            <person name="Giorgi J."/>
            <person name="Grigoriev I.V."/>
            <person name="Roux C."/>
            <person name="Martin F.M."/>
            <person name="Corradi N."/>
        </authorList>
    </citation>
    <scope>NUCLEOTIDE SEQUENCE [LARGE SCALE GENOMIC DNA]</scope>
    <source>
        <strain evidence="1 2">C2</strain>
    </source>
</reference>
<sequence>MALHRDNGNIYIKNSSKRINIHKDDDDYRVLVHLMRLATEAYNVTYEKFKNAAKENNIDLCI</sequence>
<dbReference type="AlphaFoldDB" id="A0A2N1MH75"/>
<proteinExistence type="predicted"/>
<protein>
    <submittedName>
        <fullName evidence="1">Uncharacterized protein</fullName>
    </submittedName>
</protein>
<evidence type="ECO:0000313" key="1">
    <source>
        <dbReference type="EMBL" id="PKK60998.1"/>
    </source>
</evidence>